<dbReference type="EMBL" id="AOHC02000053">
    <property type="protein sequence ID" value="EMY76094.1"/>
    <property type="molecule type" value="Genomic_DNA"/>
</dbReference>
<organism evidence="1 2">
    <name type="scientific">Leptospira weilii serovar Ranarum str. ICFT</name>
    <dbReference type="NCBI Taxonomy" id="1218598"/>
    <lineage>
        <taxon>Bacteria</taxon>
        <taxon>Pseudomonadati</taxon>
        <taxon>Spirochaetota</taxon>
        <taxon>Spirochaetia</taxon>
        <taxon>Leptospirales</taxon>
        <taxon>Leptospiraceae</taxon>
        <taxon>Leptospira</taxon>
    </lineage>
</organism>
<dbReference type="AlphaFoldDB" id="N1WG30"/>
<gene>
    <name evidence="1" type="ORF">LEP1GSC060_3716</name>
</gene>
<sequence>MIVTHLLKFAILYFVSRPKLSQFDNFPFYMQERKRDSFQNLWYFYCIRIREKYIVLVGIDPLKFSFRDERLIPTVLPNIEILKKVVSF</sequence>
<dbReference type="OrthoDB" id="341018at2"/>
<evidence type="ECO:0000313" key="1">
    <source>
        <dbReference type="EMBL" id="EMY76094.1"/>
    </source>
</evidence>
<dbReference type="Proteomes" id="UP000012313">
    <property type="component" value="Unassembled WGS sequence"/>
</dbReference>
<accession>N1WG30</accession>
<proteinExistence type="predicted"/>
<reference evidence="1" key="1">
    <citation type="submission" date="2013-03" db="EMBL/GenBank/DDBJ databases">
        <authorList>
            <person name="Harkins D.M."/>
            <person name="Durkin A.S."/>
            <person name="Brinkac L.M."/>
            <person name="Haft D.H."/>
            <person name="Selengut J.D."/>
            <person name="Sanka R."/>
            <person name="DePew J."/>
            <person name="Purushe J."/>
            <person name="Hartskeerl R.A."/>
            <person name="Ahmed A."/>
            <person name="van der Linden H."/>
            <person name="Goris M.G.A."/>
            <person name="Vinetz J.M."/>
            <person name="Sutton G.G."/>
            <person name="Nierman W.C."/>
            <person name="Fouts D.E."/>
        </authorList>
    </citation>
    <scope>NUCLEOTIDE SEQUENCE [LARGE SCALE GENOMIC DNA]</scope>
    <source>
        <strain evidence="1">ICFT</strain>
    </source>
</reference>
<keyword evidence="2" id="KW-1185">Reference proteome</keyword>
<protein>
    <submittedName>
        <fullName evidence="1">Uncharacterized protein</fullName>
    </submittedName>
</protein>
<evidence type="ECO:0000313" key="2">
    <source>
        <dbReference type="Proteomes" id="UP000012313"/>
    </source>
</evidence>
<comment type="caution">
    <text evidence="1">The sequence shown here is derived from an EMBL/GenBank/DDBJ whole genome shotgun (WGS) entry which is preliminary data.</text>
</comment>
<name>N1WG30_9LEPT</name>